<dbReference type="InterPro" id="IPR051521">
    <property type="entry name" value="tRNA_Mod/Golgi_Maint"/>
</dbReference>
<dbReference type="GO" id="GO:0030154">
    <property type="term" value="P:cell differentiation"/>
    <property type="evidence" value="ECO:0007669"/>
    <property type="project" value="UniProtKB-KW"/>
</dbReference>
<evidence type="ECO:0000256" key="4">
    <source>
        <dbReference type="ARBA" id="ARBA00015622"/>
    </source>
</evidence>
<evidence type="ECO:0000256" key="11">
    <source>
        <dbReference type="ARBA" id="ARBA00023136"/>
    </source>
</evidence>
<evidence type="ECO:0000256" key="7">
    <source>
        <dbReference type="ARBA" id="ARBA00022692"/>
    </source>
</evidence>
<comment type="function">
    <text evidence="13">Involved in the maintenance of the Golgi structure. May play a role in hematopoiesis.</text>
</comment>
<dbReference type="PANTHER" id="PTHR15627:SF14">
    <property type="entry name" value="PROTEIN YIPF3"/>
    <property type="match status" value="1"/>
</dbReference>
<feature type="transmembrane region" description="Helical" evidence="16">
    <location>
        <begin position="142"/>
        <end position="168"/>
    </location>
</feature>
<keyword evidence="11 16" id="KW-0472">Membrane</keyword>
<feature type="transmembrane region" description="Helical" evidence="16">
    <location>
        <begin position="206"/>
        <end position="228"/>
    </location>
</feature>
<evidence type="ECO:0000313" key="17">
    <source>
        <dbReference type="Proteomes" id="UP000095280"/>
    </source>
</evidence>
<dbReference type="STRING" id="282301.A0A1I8FZK9"/>
<keyword evidence="10" id="KW-0333">Golgi apparatus</keyword>
<dbReference type="GO" id="GO:0005794">
    <property type="term" value="C:Golgi apparatus"/>
    <property type="evidence" value="ECO:0007669"/>
    <property type="project" value="UniProtKB-SubCell"/>
</dbReference>
<name>A0A1I8FZK9_9PLAT</name>
<keyword evidence="9 16" id="KW-1133">Transmembrane helix</keyword>
<dbReference type="WBParaSite" id="maker-uti_cns_0000389-snap-gene-0.3-mRNA-1">
    <property type="protein sequence ID" value="maker-uti_cns_0000389-snap-gene-0.3-mRNA-1"/>
    <property type="gene ID" value="maker-uti_cns_0000389-snap-gene-0.3"/>
</dbReference>
<reference evidence="18 19" key="1">
    <citation type="submission" date="2016-11" db="UniProtKB">
        <authorList>
            <consortium name="WormBaseParasite"/>
        </authorList>
    </citation>
    <scope>IDENTIFICATION</scope>
</reference>
<evidence type="ECO:0000256" key="8">
    <source>
        <dbReference type="ARBA" id="ARBA00022782"/>
    </source>
</evidence>
<evidence type="ECO:0000256" key="10">
    <source>
        <dbReference type="ARBA" id="ARBA00023034"/>
    </source>
</evidence>
<dbReference type="Proteomes" id="UP000095280">
    <property type="component" value="Unplaced"/>
</dbReference>
<evidence type="ECO:0000256" key="14">
    <source>
        <dbReference type="ARBA" id="ARBA00032951"/>
    </source>
</evidence>
<evidence type="ECO:0000256" key="13">
    <source>
        <dbReference type="ARBA" id="ARBA00024809"/>
    </source>
</evidence>
<sequence>MKASPGTHDSAVIDMDDVEMTVESDNAPRGQQQQQQQQQGGPDLYKAIRDNMSSIVWQEGTKKAKTAISSYANVDLLRPYFDVQPMEVANRLLFSFVPARVSNDANKIHSELYGPVMTCFTLVAVLLYEMKSSDHRVQEGTLMGSAMITVFGYWLGVSALVWLVAYICNAQVKPIQVATLIGYALTSHVAVVLLTTFFHSTQSHKLFYLLWAVLGGLTTLKLVSTFVVRTPGHTERIVLCALVAILHMLFLLYLHFAYHKIVSDLSEVLEQKIGMHHPVAQVGANKPPAAAGSGKAAASAIGAAPLMPKAS</sequence>
<accession>A0A1I8FZK9</accession>
<dbReference type="OrthoDB" id="10256463at2759"/>
<feature type="transmembrane region" description="Helical" evidence="16">
    <location>
        <begin position="237"/>
        <end position="258"/>
    </location>
</feature>
<keyword evidence="6" id="KW-0963">Cytoplasm</keyword>
<evidence type="ECO:0000256" key="3">
    <source>
        <dbReference type="ARBA" id="ARBA00004651"/>
    </source>
</evidence>
<proteinExistence type="predicted"/>
<evidence type="ECO:0000256" key="2">
    <source>
        <dbReference type="ARBA" id="ARBA00004496"/>
    </source>
</evidence>
<feature type="transmembrane region" description="Helical" evidence="16">
    <location>
        <begin position="180"/>
        <end position="200"/>
    </location>
</feature>
<dbReference type="WBParaSite" id="maker-uti_cns_0000578-snap-gene-0.2-mRNA-1">
    <property type="protein sequence ID" value="maker-uti_cns_0000578-snap-gene-0.2-mRNA-1"/>
    <property type="gene ID" value="maker-uti_cns_0000578-snap-gene-0.2"/>
</dbReference>
<comment type="subcellular location">
    <subcellularLocation>
        <location evidence="3">Cell membrane</location>
        <topology evidence="3">Multi-pass membrane protein</topology>
    </subcellularLocation>
    <subcellularLocation>
        <location evidence="2">Cytoplasm</location>
    </subcellularLocation>
    <subcellularLocation>
        <location evidence="1">Golgi apparatus</location>
        <location evidence="1">cis-Golgi network membrane</location>
        <topology evidence="1">Multi-pass membrane protein</topology>
    </subcellularLocation>
</comment>
<evidence type="ECO:0000313" key="18">
    <source>
        <dbReference type="WBParaSite" id="maker-uti_cns_0000389-snap-gene-0.3-mRNA-1"/>
    </source>
</evidence>
<keyword evidence="7 16" id="KW-0812">Transmembrane</keyword>
<evidence type="ECO:0000256" key="1">
    <source>
        <dbReference type="ARBA" id="ARBA00004257"/>
    </source>
</evidence>
<keyword evidence="12" id="KW-0325">Glycoprotein</keyword>
<evidence type="ECO:0000256" key="15">
    <source>
        <dbReference type="SAM" id="MobiDB-lite"/>
    </source>
</evidence>
<evidence type="ECO:0000256" key="5">
    <source>
        <dbReference type="ARBA" id="ARBA00022475"/>
    </source>
</evidence>
<evidence type="ECO:0000256" key="12">
    <source>
        <dbReference type="ARBA" id="ARBA00023180"/>
    </source>
</evidence>
<dbReference type="GO" id="GO:0005886">
    <property type="term" value="C:plasma membrane"/>
    <property type="evidence" value="ECO:0007669"/>
    <property type="project" value="UniProtKB-SubCell"/>
</dbReference>
<feature type="compositionally biased region" description="Low complexity" evidence="15">
    <location>
        <begin position="30"/>
        <end position="41"/>
    </location>
</feature>
<evidence type="ECO:0000256" key="16">
    <source>
        <dbReference type="SAM" id="Phobius"/>
    </source>
</evidence>
<keyword evidence="5" id="KW-1003">Cell membrane</keyword>
<keyword evidence="8" id="KW-0221">Differentiation</keyword>
<evidence type="ECO:0000256" key="6">
    <source>
        <dbReference type="ARBA" id="ARBA00022490"/>
    </source>
</evidence>
<feature type="region of interest" description="Disordered" evidence="15">
    <location>
        <begin position="21"/>
        <end position="42"/>
    </location>
</feature>
<evidence type="ECO:0000313" key="19">
    <source>
        <dbReference type="WBParaSite" id="maker-uti_cns_0000578-snap-gene-0.2-mRNA-1"/>
    </source>
</evidence>
<protein>
    <recommendedName>
        <fullName evidence="4">Protein YIPF3</fullName>
    </recommendedName>
    <alternativeName>
        <fullName evidence="14">YIP1 family member 3</fullName>
    </alternativeName>
</protein>
<organism evidence="17 18">
    <name type="scientific">Macrostomum lignano</name>
    <dbReference type="NCBI Taxonomy" id="282301"/>
    <lineage>
        <taxon>Eukaryota</taxon>
        <taxon>Metazoa</taxon>
        <taxon>Spiralia</taxon>
        <taxon>Lophotrochozoa</taxon>
        <taxon>Platyhelminthes</taxon>
        <taxon>Rhabditophora</taxon>
        <taxon>Macrostomorpha</taxon>
        <taxon>Macrostomida</taxon>
        <taxon>Macrostomidae</taxon>
        <taxon>Macrostomum</taxon>
    </lineage>
</organism>
<dbReference type="PANTHER" id="PTHR15627">
    <property type="entry name" value="NATURAL KILLER CELL-SPECIFIC ANTIGEN KLIP1"/>
    <property type="match status" value="1"/>
</dbReference>
<evidence type="ECO:0000256" key="9">
    <source>
        <dbReference type="ARBA" id="ARBA00022989"/>
    </source>
</evidence>
<dbReference type="AlphaFoldDB" id="A0A1I8FZK9"/>
<feature type="transmembrane region" description="Helical" evidence="16">
    <location>
        <begin position="112"/>
        <end position="130"/>
    </location>
</feature>
<keyword evidence="17" id="KW-1185">Reference proteome</keyword>